<feature type="region of interest" description="Disordered" evidence="1">
    <location>
        <begin position="50"/>
        <end position="76"/>
    </location>
</feature>
<gene>
    <name evidence="2" type="ORF">CEXT_698451</name>
</gene>
<reference evidence="2 3" key="1">
    <citation type="submission" date="2021-06" db="EMBL/GenBank/DDBJ databases">
        <title>Caerostris extrusa draft genome.</title>
        <authorList>
            <person name="Kono N."/>
            <person name="Arakawa K."/>
        </authorList>
    </citation>
    <scope>NUCLEOTIDE SEQUENCE [LARGE SCALE GENOMIC DNA]</scope>
</reference>
<accession>A0AAV4VSM0</accession>
<keyword evidence="3" id="KW-1185">Reference proteome</keyword>
<proteinExistence type="predicted"/>
<dbReference type="AlphaFoldDB" id="A0AAV4VSM0"/>
<name>A0AAV4VSM0_CAEEX</name>
<evidence type="ECO:0000313" key="2">
    <source>
        <dbReference type="EMBL" id="GIY73241.1"/>
    </source>
</evidence>
<organism evidence="2 3">
    <name type="scientific">Caerostris extrusa</name>
    <name type="common">Bark spider</name>
    <name type="synonym">Caerostris bankana</name>
    <dbReference type="NCBI Taxonomy" id="172846"/>
    <lineage>
        <taxon>Eukaryota</taxon>
        <taxon>Metazoa</taxon>
        <taxon>Ecdysozoa</taxon>
        <taxon>Arthropoda</taxon>
        <taxon>Chelicerata</taxon>
        <taxon>Arachnida</taxon>
        <taxon>Araneae</taxon>
        <taxon>Araneomorphae</taxon>
        <taxon>Entelegynae</taxon>
        <taxon>Araneoidea</taxon>
        <taxon>Araneidae</taxon>
        <taxon>Caerostris</taxon>
    </lineage>
</organism>
<evidence type="ECO:0000313" key="3">
    <source>
        <dbReference type="Proteomes" id="UP001054945"/>
    </source>
</evidence>
<dbReference type="EMBL" id="BPLR01015050">
    <property type="protein sequence ID" value="GIY73241.1"/>
    <property type="molecule type" value="Genomic_DNA"/>
</dbReference>
<sequence length="76" mass="8588">MKDRLLCTAEVPSGIIPLVTKLRVVLSEQLLVTRSEFLFSPLEGHGYEADSKKRKRMGMVEDKTGQHPVSPYKKNC</sequence>
<protein>
    <submittedName>
        <fullName evidence="2">Uncharacterized protein</fullName>
    </submittedName>
</protein>
<comment type="caution">
    <text evidence="2">The sequence shown here is derived from an EMBL/GenBank/DDBJ whole genome shotgun (WGS) entry which is preliminary data.</text>
</comment>
<evidence type="ECO:0000256" key="1">
    <source>
        <dbReference type="SAM" id="MobiDB-lite"/>
    </source>
</evidence>
<dbReference type="Proteomes" id="UP001054945">
    <property type="component" value="Unassembled WGS sequence"/>
</dbReference>